<accession>A0A091B8B4</accession>
<feature type="transmembrane region" description="Helical" evidence="13">
    <location>
        <begin position="135"/>
        <end position="161"/>
    </location>
</feature>
<dbReference type="Pfam" id="PF03379">
    <property type="entry name" value="CcmB"/>
    <property type="match status" value="1"/>
</dbReference>
<proteinExistence type="inferred from homology"/>
<evidence type="ECO:0000256" key="9">
    <source>
        <dbReference type="ARBA" id="ARBA00022748"/>
    </source>
</evidence>
<dbReference type="PANTHER" id="PTHR30070">
    <property type="entry name" value="HEME EXPORTER PROTEIN B"/>
    <property type="match status" value="1"/>
</dbReference>
<feature type="transmembrane region" description="Helical" evidence="13">
    <location>
        <begin position="200"/>
        <end position="226"/>
    </location>
</feature>
<keyword evidence="9 12" id="KW-0201">Cytochrome c-type biogenesis</keyword>
<evidence type="ECO:0000256" key="6">
    <source>
        <dbReference type="ARBA" id="ARBA00022475"/>
    </source>
</evidence>
<gene>
    <name evidence="14" type="ORF">P873_14435</name>
</gene>
<evidence type="ECO:0000256" key="1">
    <source>
        <dbReference type="ARBA" id="ARBA00002442"/>
    </source>
</evidence>
<protein>
    <recommendedName>
        <fullName evidence="4 12">Heme exporter protein B</fullName>
    </recommendedName>
</protein>
<dbReference type="GO" id="GO:1903607">
    <property type="term" value="P:cytochrome c biosynthetic process"/>
    <property type="evidence" value="ECO:0007669"/>
    <property type="project" value="TreeGrafter"/>
</dbReference>
<evidence type="ECO:0000256" key="13">
    <source>
        <dbReference type="SAM" id="Phobius"/>
    </source>
</evidence>
<keyword evidence="5 12" id="KW-0813">Transport</keyword>
<dbReference type="InterPro" id="IPR003544">
    <property type="entry name" value="Cyt_c_biogenesis_CcmB"/>
</dbReference>
<dbReference type="PRINTS" id="PR01414">
    <property type="entry name" value="CCMBBIOGNSIS"/>
</dbReference>
<dbReference type="PIRSF" id="PIRSF002764">
    <property type="entry name" value="CcmB"/>
    <property type="match status" value="1"/>
</dbReference>
<reference evidence="14 15" key="1">
    <citation type="submission" date="2013-09" db="EMBL/GenBank/DDBJ databases">
        <title>Genome sequencing of Arenimonas composti.</title>
        <authorList>
            <person name="Chen F."/>
            <person name="Wang G."/>
        </authorList>
    </citation>
    <scope>NUCLEOTIDE SEQUENCE [LARGE SCALE GENOMIC DNA]</scope>
    <source>
        <strain evidence="14 15">TR7-09</strain>
    </source>
</reference>
<dbReference type="GO" id="GO:0015232">
    <property type="term" value="F:heme transmembrane transporter activity"/>
    <property type="evidence" value="ECO:0007669"/>
    <property type="project" value="InterPro"/>
</dbReference>
<organism evidence="14 15">
    <name type="scientific">Arenimonas composti TR7-09 = DSM 18010</name>
    <dbReference type="NCBI Taxonomy" id="1121013"/>
    <lineage>
        <taxon>Bacteria</taxon>
        <taxon>Pseudomonadati</taxon>
        <taxon>Pseudomonadota</taxon>
        <taxon>Gammaproteobacteria</taxon>
        <taxon>Lysobacterales</taxon>
        <taxon>Lysobacteraceae</taxon>
        <taxon>Arenimonas</taxon>
    </lineage>
</organism>
<keyword evidence="10 13" id="KW-1133">Transmembrane helix</keyword>
<keyword evidence="7 12" id="KW-0997">Cell inner membrane</keyword>
<dbReference type="AlphaFoldDB" id="A0A091B8B4"/>
<dbReference type="PANTHER" id="PTHR30070:SF1">
    <property type="entry name" value="CYTOCHROME C BIOGENESIS B-RELATED"/>
    <property type="match status" value="1"/>
</dbReference>
<dbReference type="Proteomes" id="UP000029391">
    <property type="component" value="Unassembled WGS sequence"/>
</dbReference>
<feature type="transmembrane region" description="Helical" evidence="13">
    <location>
        <begin position="30"/>
        <end position="47"/>
    </location>
</feature>
<keyword evidence="11 12" id="KW-0472">Membrane</keyword>
<evidence type="ECO:0000256" key="4">
    <source>
        <dbReference type="ARBA" id="ARBA00016452"/>
    </source>
</evidence>
<feature type="transmembrane region" description="Helical" evidence="13">
    <location>
        <begin position="59"/>
        <end position="77"/>
    </location>
</feature>
<keyword evidence="8 13" id="KW-0812">Transmembrane</keyword>
<keyword evidence="15" id="KW-1185">Reference proteome</keyword>
<dbReference type="NCBIfam" id="TIGR01190">
    <property type="entry name" value="ccmB"/>
    <property type="match status" value="1"/>
</dbReference>
<dbReference type="EMBL" id="AWXU01000059">
    <property type="protein sequence ID" value="KFN47931.1"/>
    <property type="molecule type" value="Genomic_DNA"/>
</dbReference>
<dbReference type="InterPro" id="IPR026031">
    <property type="entry name" value="Cyt_c_CcmB_bac"/>
</dbReference>
<evidence type="ECO:0000256" key="12">
    <source>
        <dbReference type="PIRNR" id="PIRNR002764"/>
    </source>
</evidence>
<dbReference type="GO" id="GO:0017004">
    <property type="term" value="P:cytochrome complex assembly"/>
    <property type="evidence" value="ECO:0007669"/>
    <property type="project" value="UniProtKB-KW"/>
</dbReference>
<evidence type="ECO:0000256" key="5">
    <source>
        <dbReference type="ARBA" id="ARBA00022448"/>
    </source>
</evidence>
<comment type="similarity">
    <text evidence="3 12">Belongs to the CcmB/CycW/HelB family.</text>
</comment>
<evidence type="ECO:0000313" key="15">
    <source>
        <dbReference type="Proteomes" id="UP000029391"/>
    </source>
</evidence>
<feature type="transmembrane region" description="Helical" evidence="13">
    <location>
        <begin position="167"/>
        <end position="188"/>
    </location>
</feature>
<sequence>MSAPSLLAAARAMAARDLRLVWRRRGDAAQPLLFALMVVALFPLSLGSEPAQLAKIAPGVLWVAVLLASLLTLDTLYRSDVEDGSLEQLLLAPVPLAWLLLVRVGVHWATSALPLILATPLLAEMLHLPTHLLPLLLGSLALGTPLLSLLGAVVAALTVGIRRSGMILALLALPLLLPVLVFGAGAVMAAAQGLPWSGALLMLGAGLALALILAPLAAAAAIRIALT</sequence>
<comment type="function">
    <text evidence="1 12">Required for the export of heme to the periplasm for the biogenesis of c-type cytochromes.</text>
</comment>
<dbReference type="STRING" id="1121013.GCA_000426365_00227"/>
<name>A0A091B8B4_9GAMM</name>
<comment type="caution">
    <text evidence="14">The sequence shown here is derived from an EMBL/GenBank/DDBJ whole genome shotgun (WGS) entry which is preliminary data.</text>
</comment>
<feature type="transmembrane region" description="Helical" evidence="13">
    <location>
        <begin position="97"/>
        <end position="123"/>
    </location>
</feature>
<evidence type="ECO:0000313" key="14">
    <source>
        <dbReference type="EMBL" id="KFN47931.1"/>
    </source>
</evidence>
<dbReference type="eggNOG" id="COG2386">
    <property type="taxonomic scope" value="Bacteria"/>
</dbReference>
<evidence type="ECO:0000256" key="11">
    <source>
        <dbReference type="ARBA" id="ARBA00023136"/>
    </source>
</evidence>
<keyword evidence="6 12" id="KW-1003">Cell membrane</keyword>
<evidence type="ECO:0000256" key="8">
    <source>
        <dbReference type="ARBA" id="ARBA00022692"/>
    </source>
</evidence>
<evidence type="ECO:0000256" key="3">
    <source>
        <dbReference type="ARBA" id="ARBA00010544"/>
    </source>
</evidence>
<evidence type="ECO:0000256" key="7">
    <source>
        <dbReference type="ARBA" id="ARBA00022519"/>
    </source>
</evidence>
<comment type="subcellular location">
    <subcellularLocation>
        <location evidence="2">Cell inner membrane</location>
        <topology evidence="2">Multi-pass membrane protein</topology>
    </subcellularLocation>
</comment>
<dbReference type="GO" id="GO:0005886">
    <property type="term" value="C:plasma membrane"/>
    <property type="evidence" value="ECO:0007669"/>
    <property type="project" value="UniProtKB-SubCell"/>
</dbReference>
<evidence type="ECO:0000256" key="2">
    <source>
        <dbReference type="ARBA" id="ARBA00004429"/>
    </source>
</evidence>
<evidence type="ECO:0000256" key="10">
    <source>
        <dbReference type="ARBA" id="ARBA00022989"/>
    </source>
</evidence>